<feature type="transmembrane region" description="Helical" evidence="1">
    <location>
        <begin position="42"/>
        <end position="61"/>
    </location>
</feature>
<accession>A0A7M1S6N4</accession>
<dbReference type="KEGG" id="sinu:IMZ28_02465"/>
<evidence type="ECO:0000313" key="3">
    <source>
        <dbReference type="Proteomes" id="UP000595074"/>
    </source>
</evidence>
<proteinExistence type="predicted"/>
<reference evidence="2 3" key="1">
    <citation type="submission" date="2020-10" db="EMBL/GenBank/DDBJ databases">
        <title>The genome of sulfurovum sp.</title>
        <authorList>
            <person name="Xie S."/>
            <person name="Shao Z."/>
            <person name="Jiang L."/>
        </authorList>
    </citation>
    <scope>NUCLEOTIDE SEQUENCE [LARGE SCALE GENOMIC DNA]</scope>
    <source>
        <strain evidence="2 3">ST-419</strain>
    </source>
</reference>
<keyword evidence="3" id="KW-1185">Reference proteome</keyword>
<feature type="transmembrane region" description="Helical" evidence="1">
    <location>
        <begin position="6"/>
        <end position="21"/>
    </location>
</feature>
<organism evidence="2 3">
    <name type="scientific">Sulfurovum indicum</name>
    <dbReference type="NCBI Taxonomy" id="2779528"/>
    <lineage>
        <taxon>Bacteria</taxon>
        <taxon>Pseudomonadati</taxon>
        <taxon>Campylobacterota</taxon>
        <taxon>Epsilonproteobacteria</taxon>
        <taxon>Campylobacterales</taxon>
        <taxon>Sulfurovaceae</taxon>
        <taxon>Sulfurovum</taxon>
    </lineage>
</organism>
<evidence type="ECO:0000256" key="1">
    <source>
        <dbReference type="SAM" id="Phobius"/>
    </source>
</evidence>
<dbReference type="EMBL" id="CP063164">
    <property type="protein sequence ID" value="QOR62359.1"/>
    <property type="molecule type" value="Genomic_DNA"/>
</dbReference>
<feature type="transmembrane region" description="Helical" evidence="1">
    <location>
        <begin position="67"/>
        <end position="87"/>
    </location>
</feature>
<feature type="transmembrane region" description="Helical" evidence="1">
    <location>
        <begin position="108"/>
        <end position="128"/>
    </location>
</feature>
<sequence length="129" mass="15278">MENALSLTLILVFLELFEVMIQRADTLYGVIERLYVWYRKSIFLFFLVHPGFYFVLFVVIATDILNAYMIIIIAMKVFDLFYKIELIKTLFIKQNIPSDLAAMLKWKVPSWFFLTGVVLYPPLLYYALL</sequence>
<keyword evidence="1" id="KW-0472">Membrane</keyword>
<dbReference type="RefSeq" id="WP_197549102.1">
    <property type="nucleotide sequence ID" value="NZ_CP063164.1"/>
</dbReference>
<keyword evidence="1" id="KW-1133">Transmembrane helix</keyword>
<dbReference type="AlphaFoldDB" id="A0A7M1S6N4"/>
<protein>
    <submittedName>
        <fullName evidence="2">Uncharacterized protein</fullName>
    </submittedName>
</protein>
<keyword evidence="1" id="KW-0812">Transmembrane</keyword>
<dbReference type="Proteomes" id="UP000595074">
    <property type="component" value="Chromosome"/>
</dbReference>
<evidence type="ECO:0000313" key="2">
    <source>
        <dbReference type="EMBL" id="QOR62359.1"/>
    </source>
</evidence>
<gene>
    <name evidence="2" type="ORF">IMZ28_02465</name>
</gene>
<name>A0A7M1S6N4_9BACT</name>